<accession>A0ABY9WP25</accession>
<feature type="transmembrane region" description="Helical" evidence="2">
    <location>
        <begin position="190"/>
        <end position="208"/>
    </location>
</feature>
<reference evidence="5 6" key="1">
    <citation type="submission" date="2019-08" db="EMBL/GenBank/DDBJ databases">
        <title>Archangium and Cystobacter genomes.</title>
        <authorList>
            <person name="Chen I.-C.K."/>
            <person name="Wielgoss S."/>
        </authorList>
    </citation>
    <scope>NUCLEOTIDE SEQUENCE [LARGE SCALE GENOMIC DNA]</scope>
    <source>
        <strain evidence="5 6">Cbm 6</strain>
    </source>
</reference>
<keyword evidence="3" id="KW-0732">Signal</keyword>
<evidence type="ECO:0000259" key="4">
    <source>
        <dbReference type="Pfam" id="PF19762"/>
    </source>
</evidence>
<feature type="region of interest" description="Disordered" evidence="1">
    <location>
        <begin position="22"/>
        <end position="46"/>
    </location>
</feature>
<evidence type="ECO:0000256" key="1">
    <source>
        <dbReference type="SAM" id="MobiDB-lite"/>
    </source>
</evidence>
<feature type="chain" id="PRO_5045780666" description="DUF6249 domain-containing protein" evidence="3">
    <location>
        <begin position="23"/>
        <end position="227"/>
    </location>
</feature>
<evidence type="ECO:0000313" key="5">
    <source>
        <dbReference type="EMBL" id="WNG45554.1"/>
    </source>
</evidence>
<feature type="signal peptide" evidence="3">
    <location>
        <begin position="1"/>
        <end position="22"/>
    </location>
</feature>
<feature type="transmembrane region" description="Helical" evidence="2">
    <location>
        <begin position="107"/>
        <end position="127"/>
    </location>
</feature>
<evidence type="ECO:0000256" key="2">
    <source>
        <dbReference type="SAM" id="Phobius"/>
    </source>
</evidence>
<protein>
    <recommendedName>
        <fullName evidence="4">DUF6249 domain-containing protein</fullName>
    </recommendedName>
</protein>
<feature type="domain" description="DUF6249" evidence="4">
    <location>
        <begin position="114"/>
        <end position="211"/>
    </location>
</feature>
<keyword evidence="2" id="KW-1133">Transmembrane helix</keyword>
<feature type="compositionally biased region" description="Pro residues" evidence="1">
    <location>
        <begin position="29"/>
        <end position="38"/>
    </location>
</feature>
<keyword evidence="2" id="KW-0812">Transmembrane</keyword>
<keyword evidence="2" id="KW-0472">Membrane</keyword>
<organism evidence="5 6">
    <name type="scientific">Archangium minus</name>
    <dbReference type="NCBI Taxonomy" id="83450"/>
    <lineage>
        <taxon>Bacteria</taxon>
        <taxon>Pseudomonadati</taxon>
        <taxon>Myxococcota</taxon>
        <taxon>Myxococcia</taxon>
        <taxon>Myxococcales</taxon>
        <taxon>Cystobacterineae</taxon>
        <taxon>Archangiaceae</taxon>
        <taxon>Archangium</taxon>
    </lineage>
</organism>
<sequence length="227" mass="24666">MKRQILTVCLLASLLGTGRAESAPVAEAPAPPTPPSAPLTPELDARRQELETRRKALEGEFQKLAADTEAQARKIDPEGRLTSDQLYDLLLARERRLSEENVDPAPILVSLSFFSCLLMGFLAWLYASYRKARQIHETVRLMVEKGAEVPEGLLAPPARKPSDLRRGIILSTSGLGLALFLAVLPDVQGAWGAGVTLFLIGVGHLIVWRLQTGKGRLSSALSPEPQS</sequence>
<dbReference type="Proteomes" id="UP001611383">
    <property type="component" value="Chromosome"/>
</dbReference>
<dbReference type="Pfam" id="PF19762">
    <property type="entry name" value="DUF6249"/>
    <property type="match status" value="1"/>
</dbReference>
<evidence type="ECO:0000313" key="6">
    <source>
        <dbReference type="Proteomes" id="UP001611383"/>
    </source>
</evidence>
<dbReference type="InterPro" id="IPR046216">
    <property type="entry name" value="DUF6249"/>
</dbReference>
<gene>
    <name evidence="5" type="ORF">F0U60_16710</name>
</gene>
<keyword evidence="6" id="KW-1185">Reference proteome</keyword>
<evidence type="ECO:0000256" key="3">
    <source>
        <dbReference type="SAM" id="SignalP"/>
    </source>
</evidence>
<proteinExistence type="predicted"/>
<feature type="transmembrane region" description="Helical" evidence="2">
    <location>
        <begin position="167"/>
        <end position="184"/>
    </location>
</feature>
<dbReference type="EMBL" id="CP043494">
    <property type="protein sequence ID" value="WNG45554.1"/>
    <property type="molecule type" value="Genomic_DNA"/>
</dbReference>
<dbReference type="RefSeq" id="WP_395820624.1">
    <property type="nucleotide sequence ID" value="NZ_CP043494.1"/>
</dbReference>
<name>A0ABY9WP25_9BACT</name>